<comment type="caution">
    <text evidence="2">The sequence shown here is derived from an EMBL/GenBank/DDBJ whole genome shotgun (WGS) entry which is preliminary data.</text>
</comment>
<dbReference type="PANTHER" id="PTHR34239:SF2">
    <property type="entry name" value="TRANSPOSABLE ELEMENT P TRANSPOSASE_THAP9 CONSERVED DOMAIN-CONTAINING PROTEIN"/>
    <property type="match status" value="1"/>
</dbReference>
<dbReference type="Proteomes" id="UP001152888">
    <property type="component" value="Unassembled WGS sequence"/>
</dbReference>
<dbReference type="PANTHER" id="PTHR34239">
    <property type="entry name" value="APPLE DOMAIN-CONTAINING PROTEIN"/>
    <property type="match status" value="1"/>
</dbReference>
<gene>
    <name evidence="2" type="ORF">ACAOBT_LOCUS6756</name>
</gene>
<dbReference type="OrthoDB" id="6778002at2759"/>
<dbReference type="EMBL" id="CAKOFQ010006732">
    <property type="protein sequence ID" value="CAH1966284.1"/>
    <property type="molecule type" value="Genomic_DNA"/>
</dbReference>
<sequence>MPKRRRCDSDVNKKLLNLKHKIRKLEEQRRRRSRRSFSPSSSGSNSPSSQFARSPRSLRRVSPHHGGLLGVCKHPGENYRRRMRVLSSSDEESDTEERQRGGDNEDQESQDPLDENILQLLGPNVAHKEVEGSNIQKDLALRWEVILKQGLSMEDKNTIIDGYPIPKNCQAFNPPKLNKIVSAAITDSVIRRDIKMSLNQTQIGAAASAVGLADTTLLKEEKEEHNSIIKQLSDAGRLMADLFPS</sequence>
<name>A0A9P0K8A1_ACAOB</name>
<accession>A0A9P0K8A1</accession>
<feature type="compositionally biased region" description="Low complexity" evidence="1">
    <location>
        <begin position="36"/>
        <end position="49"/>
    </location>
</feature>
<dbReference type="AlphaFoldDB" id="A0A9P0K8A1"/>
<evidence type="ECO:0000313" key="3">
    <source>
        <dbReference type="Proteomes" id="UP001152888"/>
    </source>
</evidence>
<reference evidence="2" key="1">
    <citation type="submission" date="2022-03" db="EMBL/GenBank/DDBJ databases">
        <authorList>
            <person name="Sayadi A."/>
        </authorList>
    </citation>
    <scope>NUCLEOTIDE SEQUENCE</scope>
</reference>
<evidence type="ECO:0000256" key="1">
    <source>
        <dbReference type="SAM" id="MobiDB-lite"/>
    </source>
</evidence>
<organism evidence="2 3">
    <name type="scientific">Acanthoscelides obtectus</name>
    <name type="common">Bean weevil</name>
    <name type="synonym">Bruchus obtectus</name>
    <dbReference type="NCBI Taxonomy" id="200917"/>
    <lineage>
        <taxon>Eukaryota</taxon>
        <taxon>Metazoa</taxon>
        <taxon>Ecdysozoa</taxon>
        <taxon>Arthropoda</taxon>
        <taxon>Hexapoda</taxon>
        <taxon>Insecta</taxon>
        <taxon>Pterygota</taxon>
        <taxon>Neoptera</taxon>
        <taxon>Endopterygota</taxon>
        <taxon>Coleoptera</taxon>
        <taxon>Polyphaga</taxon>
        <taxon>Cucujiformia</taxon>
        <taxon>Chrysomeloidea</taxon>
        <taxon>Chrysomelidae</taxon>
        <taxon>Bruchinae</taxon>
        <taxon>Bruchini</taxon>
        <taxon>Acanthoscelides</taxon>
    </lineage>
</organism>
<protein>
    <submittedName>
        <fullName evidence="2">Uncharacterized protein</fullName>
    </submittedName>
</protein>
<proteinExistence type="predicted"/>
<keyword evidence="3" id="KW-1185">Reference proteome</keyword>
<evidence type="ECO:0000313" key="2">
    <source>
        <dbReference type="EMBL" id="CAH1966284.1"/>
    </source>
</evidence>
<feature type="region of interest" description="Disordered" evidence="1">
    <location>
        <begin position="1"/>
        <end position="111"/>
    </location>
</feature>